<accession>A0A0J7KFC9</accession>
<keyword evidence="4" id="KW-0540">Nuclease</keyword>
<dbReference type="Pfam" id="PF00665">
    <property type="entry name" value="rve"/>
    <property type="match status" value="1"/>
</dbReference>
<feature type="compositionally biased region" description="Acidic residues" evidence="2">
    <location>
        <begin position="102"/>
        <end position="111"/>
    </location>
</feature>
<dbReference type="EC" id="2.7.7.49" evidence="1"/>
<proteinExistence type="predicted"/>
<dbReference type="InterPro" id="IPR036397">
    <property type="entry name" value="RNaseH_sf"/>
</dbReference>
<protein>
    <recommendedName>
        <fullName evidence="1">RNA-directed DNA polymerase</fullName>
        <ecNumber evidence="1">2.7.7.49</ecNumber>
    </recommendedName>
</protein>
<evidence type="ECO:0000256" key="2">
    <source>
        <dbReference type="SAM" id="MobiDB-lite"/>
    </source>
</evidence>
<dbReference type="EMBL" id="LBMM01008323">
    <property type="protein sequence ID" value="KMQ88977.1"/>
    <property type="molecule type" value="Genomic_DNA"/>
</dbReference>
<dbReference type="PaxDb" id="67767-A0A0J7KFC9"/>
<dbReference type="InterPro" id="IPR001584">
    <property type="entry name" value="Integrase_cat-core"/>
</dbReference>
<dbReference type="PROSITE" id="PS50994">
    <property type="entry name" value="INTEGRASE"/>
    <property type="match status" value="1"/>
</dbReference>
<feature type="domain" description="Integrase catalytic" evidence="3">
    <location>
        <begin position="374"/>
        <end position="503"/>
    </location>
</feature>
<evidence type="ECO:0000313" key="5">
    <source>
        <dbReference type="Proteomes" id="UP000036403"/>
    </source>
</evidence>
<dbReference type="GO" id="GO:0015074">
    <property type="term" value="P:DNA integration"/>
    <property type="evidence" value="ECO:0007669"/>
    <property type="project" value="InterPro"/>
</dbReference>
<dbReference type="STRING" id="67767.A0A0J7KFC9"/>
<dbReference type="InterPro" id="IPR012337">
    <property type="entry name" value="RNaseH-like_sf"/>
</dbReference>
<dbReference type="SUPFAM" id="SSF53098">
    <property type="entry name" value="Ribonuclease H-like"/>
    <property type="match status" value="1"/>
</dbReference>
<dbReference type="GO" id="GO:0004519">
    <property type="term" value="F:endonuclease activity"/>
    <property type="evidence" value="ECO:0007669"/>
    <property type="project" value="UniProtKB-KW"/>
</dbReference>
<keyword evidence="4" id="KW-0255">Endonuclease</keyword>
<comment type="caution">
    <text evidence="4">The sequence shown here is derived from an EMBL/GenBank/DDBJ whole genome shotgun (WGS) entry which is preliminary data.</text>
</comment>
<feature type="region of interest" description="Disordered" evidence="2">
    <location>
        <begin position="1"/>
        <end position="139"/>
    </location>
</feature>
<evidence type="ECO:0000256" key="1">
    <source>
        <dbReference type="ARBA" id="ARBA00012493"/>
    </source>
</evidence>
<name>A0A0J7KFC9_LASNI</name>
<feature type="compositionally biased region" description="Polar residues" evidence="2">
    <location>
        <begin position="35"/>
        <end position="48"/>
    </location>
</feature>
<dbReference type="InterPro" id="IPR050951">
    <property type="entry name" value="Retrovirus_Pol_polyprotein"/>
</dbReference>
<dbReference type="FunFam" id="1.10.340.70:FF:000001">
    <property type="entry name" value="Retrovirus-related Pol polyprotein from transposon gypsy-like Protein"/>
    <property type="match status" value="1"/>
</dbReference>
<dbReference type="InterPro" id="IPR041588">
    <property type="entry name" value="Integrase_H2C2"/>
</dbReference>
<keyword evidence="5" id="KW-1185">Reference proteome</keyword>
<dbReference type="GO" id="GO:0003676">
    <property type="term" value="F:nucleic acid binding"/>
    <property type="evidence" value="ECO:0007669"/>
    <property type="project" value="InterPro"/>
</dbReference>
<keyword evidence="4" id="KW-0378">Hydrolase</keyword>
<dbReference type="AlphaFoldDB" id="A0A0J7KFC9"/>
<dbReference type="Pfam" id="PF17921">
    <property type="entry name" value="Integrase_H2C2"/>
    <property type="match status" value="1"/>
</dbReference>
<dbReference type="GO" id="GO:0003964">
    <property type="term" value="F:RNA-directed DNA polymerase activity"/>
    <property type="evidence" value="ECO:0007669"/>
    <property type="project" value="UniProtKB-EC"/>
</dbReference>
<dbReference type="Proteomes" id="UP000036403">
    <property type="component" value="Unassembled WGS sequence"/>
</dbReference>
<dbReference type="PANTHER" id="PTHR37984:SF15">
    <property type="entry name" value="INTEGRASE CATALYTIC DOMAIN-CONTAINING PROTEIN"/>
    <property type="match status" value="1"/>
</dbReference>
<feature type="compositionally biased region" description="Basic and acidic residues" evidence="2">
    <location>
        <begin position="112"/>
        <end position="131"/>
    </location>
</feature>
<gene>
    <name evidence="4" type="ORF">RF55_11457</name>
</gene>
<organism evidence="4 5">
    <name type="scientific">Lasius niger</name>
    <name type="common">Black garden ant</name>
    <dbReference type="NCBI Taxonomy" id="67767"/>
    <lineage>
        <taxon>Eukaryota</taxon>
        <taxon>Metazoa</taxon>
        <taxon>Ecdysozoa</taxon>
        <taxon>Arthropoda</taxon>
        <taxon>Hexapoda</taxon>
        <taxon>Insecta</taxon>
        <taxon>Pterygota</taxon>
        <taxon>Neoptera</taxon>
        <taxon>Endopterygota</taxon>
        <taxon>Hymenoptera</taxon>
        <taxon>Apocrita</taxon>
        <taxon>Aculeata</taxon>
        <taxon>Formicoidea</taxon>
        <taxon>Formicidae</taxon>
        <taxon>Formicinae</taxon>
        <taxon>Lasius</taxon>
        <taxon>Lasius</taxon>
    </lineage>
</organism>
<reference evidence="4 5" key="1">
    <citation type="submission" date="2015-04" db="EMBL/GenBank/DDBJ databases">
        <title>Lasius niger genome sequencing.</title>
        <authorList>
            <person name="Konorov E.A."/>
            <person name="Nikitin M.A."/>
            <person name="Kirill M.V."/>
            <person name="Chang P."/>
        </authorList>
    </citation>
    <scope>NUCLEOTIDE SEQUENCE [LARGE SCALE GENOMIC DNA]</scope>
    <source>
        <tissue evidence="4">Whole</tissue>
    </source>
</reference>
<evidence type="ECO:0000259" key="3">
    <source>
        <dbReference type="PROSITE" id="PS50994"/>
    </source>
</evidence>
<feature type="compositionally biased region" description="Acidic residues" evidence="2">
    <location>
        <begin position="1"/>
        <end position="19"/>
    </location>
</feature>
<sequence length="503" mass="58131">MLEESDIEEEEEEEEEDFDDFHLHLSDTEEFENMITENNLPENNTDILSPTPKELNESPKSQFTVEALVHNPPKQNKIRTRSQTAKQNIKPINAINKLDNSNGDDTEEIEERNDPPDKDFYTEERNEKEEERNEEEEEEDIINQNLILRKRRKPIVIENKIIKNNIIDSRELLFLRKDNVAYFVNTQGKPLDSGSQKLFERNGLPNLGSLVLGKAKAIKYKNHYHMVLPVSEEQREGPTATLNHIIETIKDLRYITENLKLETLSIAKTEFINNVPWNNIKSQLQLIFIGATTKLIICHGQIKYPPKDLRPVIISEMHCLPTGGHRGVTKTYSRIKHNYYWENLKSDVQKYIQQCLQCQLKKLVRVKTKQPMIITDTPGSSFDKVAMDIVGPLPKTERGNEYILTLQDQLTKFCMGVPLSDQTSETIAEAFVDRFICVLGAPKAILTDQGRNFISDLMKKVAKLFKIRKFRTTAFHPQSNGSLERSHHALGEYLKQYANEQKQ</sequence>
<evidence type="ECO:0000313" key="4">
    <source>
        <dbReference type="EMBL" id="KMQ88977.1"/>
    </source>
</evidence>
<dbReference type="Gene3D" id="3.30.420.10">
    <property type="entry name" value="Ribonuclease H-like superfamily/Ribonuclease H"/>
    <property type="match status" value="1"/>
</dbReference>
<dbReference type="OrthoDB" id="8193822at2759"/>
<dbReference type="PANTHER" id="PTHR37984">
    <property type="entry name" value="PROTEIN CBG26694"/>
    <property type="match status" value="1"/>
</dbReference>
<dbReference type="Gene3D" id="1.10.340.70">
    <property type="match status" value="1"/>
</dbReference>